<keyword evidence="3" id="KW-1185">Reference proteome</keyword>
<dbReference type="InterPro" id="IPR050564">
    <property type="entry name" value="F420-G6PD/mer"/>
</dbReference>
<sequence>MRVGVTLPSRTGPIPNVFEYAKQAEDAGFYSAFDYEVYRNPFTMLAGAAVRTERIKLGTGLAAGFSRSPFEAANAAADVDEMSGGRMIFGLGTGAPELLKRLHSTNAKKPVGRMSEYIDVLRRSWEYLGTGKAEPLEGEHYWFNPPPLNPWGGRELARPQIPIYLAAMGPAMLDLCGRKADGWLGYFATPKFLEESVKPKIAAGAAKAGRDLSDIDLCVENICCVHPDREVAMRRARLQVGFYAVHPVSDAVAALHGFQDAVDDLRARMRREGLAAFAHTDDRIVEALSITGTPEEARQKLAEFEGVIDHVVLHCPYVPPFSAEESADCFSNIIDAFRDVATSGSGLPQSAVAH</sequence>
<dbReference type="CDD" id="cd01097">
    <property type="entry name" value="Tetrahydromethanopterin_reductase"/>
    <property type="match status" value="1"/>
</dbReference>
<protein>
    <submittedName>
        <fullName evidence="2">Luciferase-like protein</fullName>
    </submittedName>
</protein>
<dbReference type="InterPro" id="IPR036661">
    <property type="entry name" value="Luciferase-like_sf"/>
</dbReference>
<dbReference type="Pfam" id="PF00296">
    <property type="entry name" value="Bac_luciferase"/>
    <property type="match status" value="1"/>
</dbReference>
<dbReference type="Gene3D" id="3.20.20.30">
    <property type="entry name" value="Luciferase-like domain"/>
    <property type="match status" value="1"/>
</dbReference>
<feature type="domain" description="Luciferase-like" evidence="1">
    <location>
        <begin position="1"/>
        <end position="306"/>
    </location>
</feature>
<accession>A0AAD1M4X8</accession>
<proteinExistence type="predicted"/>
<gene>
    <name evidence="2" type="ORF">MMOR_10420</name>
</gene>
<dbReference type="KEGG" id="mmor:MMOR_10420"/>
<dbReference type="SUPFAM" id="SSF51679">
    <property type="entry name" value="Bacterial luciferase-like"/>
    <property type="match status" value="1"/>
</dbReference>
<dbReference type="EMBL" id="AP022560">
    <property type="protein sequence ID" value="BBX00106.1"/>
    <property type="molecule type" value="Genomic_DNA"/>
</dbReference>
<name>A0AAD1M4X8_9MYCO</name>
<dbReference type="PANTHER" id="PTHR43244">
    <property type="match status" value="1"/>
</dbReference>
<reference evidence="2 3" key="1">
    <citation type="journal article" date="2019" name="Emerg. Microbes Infect.">
        <title>Comprehensive subspecies identification of 175 nontuberculous mycobacteria species based on 7547 genomic profiles.</title>
        <authorList>
            <person name="Matsumoto Y."/>
            <person name="Kinjo T."/>
            <person name="Motooka D."/>
            <person name="Nabeya D."/>
            <person name="Jung N."/>
            <person name="Uechi K."/>
            <person name="Horii T."/>
            <person name="Iida T."/>
            <person name="Fujita J."/>
            <person name="Nakamura S."/>
        </authorList>
    </citation>
    <scope>NUCLEOTIDE SEQUENCE [LARGE SCALE GENOMIC DNA]</scope>
    <source>
        <strain evidence="2 3">JCM 6375</strain>
    </source>
</reference>
<evidence type="ECO:0000259" key="1">
    <source>
        <dbReference type="Pfam" id="PF00296"/>
    </source>
</evidence>
<dbReference type="GO" id="GO:0016705">
    <property type="term" value="F:oxidoreductase activity, acting on paired donors, with incorporation or reduction of molecular oxygen"/>
    <property type="evidence" value="ECO:0007669"/>
    <property type="project" value="InterPro"/>
</dbReference>
<dbReference type="InterPro" id="IPR011251">
    <property type="entry name" value="Luciferase-like_dom"/>
</dbReference>
<dbReference type="Proteomes" id="UP000466681">
    <property type="component" value="Chromosome"/>
</dbReference>
<dbReference type="AlphaFoldDB" id="A0AAD1M4X8"/>
<evidence type="ECO:0000313" key="3">
    <source>
        <dbReference type="Proteomes" id="UP000466681"/>
    </source>
</evidence>
<dbReference type="RefSeq" id="WP_163658009.1">
    <property type="nucleotide sequence ID" value="NZ_JACKTD010000022.1"/>
</dbReference>
<organism evidence="2 3">
    <name type="scientific">Mycolicibacterium moriokaense</name>
    <dbReference type="NCBI Taxonomy" id="39691"/>
    <lineage>
        <taxon>Bacteria</taxon>
        <taxon>Bacillati</taxon>
        <taxon>Actinomycetota</taxon>
        <taxon>Actinomycetes</taxon>
        <taxon>Mycobacteriales</taxon>
        <taxon>Mycobacteriaceae</taxon>
        <taxon>Mycolicibacterium</taxon>
    </lineage>
</organism>
<evidence type="ECO:0000313" key="2">
    <source>
        <dbReference type="EMBL" id="BBX00106.1"/>
    </source>
</evidence>
<dbReference type="PANTHER" id="PTHR43244:SF2">
    <property type="entry name" value="CONSERVED HYPOTHETICAL ALANINE AND PROLINE-RICH PROTEIN"/>
    <property type="match status" value="1"/>
</dbReference>